<feature type="transmembrane region" description="Helical" evidence="2">
    <location>
        <begin position="1345"/>
        <end position="1366"/>
    </location>
</feature>
<feature type="region of interest" description="Disordered" evidence="1">
    <location>
        <begin position="2048"/>
        <end position="2079"/>
    </location>
</feature>
<gene>
    <name evidence="3" type="ORF">TrLO_g6394</name>
</gene>
<name>A0A9W6ZPG7_9STRA</name>
<organism evidence="3 4">
    <name type="scientific">Triparma laevis f. longispina</name>
    <dbReference type="NCBI Taxonomy" id="1714387"/>
    <lineage>
        <taxon>Eukaryota</taxon>
        <taxon>Sar</taxon>
        <taxon>Stramenopiles</taxon>
        <taxon>Ochrophyta</taxon>
        <taxon>Bolidophyceae</taxon>
        <taxon>Parmales</taxon>
        <taxon>Triparmaceae</taxon>
        <taxon>Triparma</taxon>
    </lineage>
</organism>
<protein>
    <submittedName>
        <fullName evidence="3">Uncharacterized protein</fullName>
    </submittedName>
</protein>
<feature type="compositionally biased region" description="Polar residues" evidence="1">
    <location>
        <begin position="1955"/>
        <end position="1969"/>
    </location>
</feature>
<keyword evidence="2" id="KW-0812">Transmembrane</keyword>
<sequence length="2079" mass="234211">MSVEYLNWWKKRETETGVVIAVEGLDDVPEAAREELEKIQDPTHPDPPDRVTFRGFYRLEREGYGCTSCVLRLQMKCAKSSVSRRLSISGANNSNEGIIRSLTSRKKEVDDARIDFFAKSISEAPELNEFEEETIKKGIDLASPTQDDDEWQRIATTSPIHMFRKQVPPLPAAWGKAVASIDIPADELLAYLWIFDSFSKMEAGRNLGDVFKKAFYLPSRRSQVCIHYQKGIANFKPRLFCTYGVWSVITPEDSNFSLNKSQQPYYVYSFCPLSEAKEAGLKGPWDNYISSINNTVSGISRGCYIIKPTSKKTCEWTFILYGHASGYVPSWAVNWKLGEVLHWLYDVKMKYENSLAAENIKLEYSRLIENASSPRSSTTDKQRKQASNYLMFDFNTFMRGEMFARCKNVEEALGLKEKKGSIELNSEWEKMTQVSPFVRVCINSRRGGVYAETTVDCLCSEALAWLHNLPQFLFNRPSTAKSACYTLPLTPTGLDSNINSPQQYAQIYPAPHFVKNREFVIKSQWVPKDSNGVYYLIFESVDEDEDFVVDYGQKMTNNHRASKIGFFRVTKVKTKSSDRQGVTVNKCKIEYLAKVDLKFNVGLGILRNVYPQFEKESLERHAENVMFSREVLTKDDDVDESLRLETQKRILESNKQGVKGVQSFEKDFEDFWFKQYKTGSARDFPSHPFVKTKVVQKAEEFYVHESFTLDASPEAIVAYLYNPELRKRVRKNWKEEMEHHVEKEDQPGLEEAKVNEKKVALIFNNSHGRIGADPTAVCCTSGLYTWAKGEDGTTRFVVMNQQLPMSPNSSDNNSLNSGTSSSLRPHMTIILSSFRNSKARDNVPTISLQLLVKLTPTGDIGDISQTKVDFKVVCNFSGVNGFGHSVGSRLIEKVVGSSGKELWEEFERSRDIDSFLLNKTLKTIHSENQTYSWEEEKMIASGIPYLGMFESNESGLTNDTTRGLKPLTTSSPLVEGKVAWVKGGKDVGAFGSASSVVRASPEEILAFIWNTTTRKYLQSSDFKVQDIVLEPNSHSRLNYVHVHFGGGFKDRDFLGWSVWKKINPEVYIHVAMPAEHDLRPRLANCVRGKYPAVTKLTKLSDNETRLDYIVNPSVGGIIPKFLSSKFIVEMLDWNYFLQSHFLKQRRLEMYDVKDGLGLGEAFFITTSAVEQKSSYNYLEAHLMEQYKADEDWSRSEFQRSVLIFTEYQGMKELRDSYPWVVPMMAHVVINRLRPSENCDMRCKAMSSNQGRLVGRSFAQMLATNLTYTAAVDEWILRYPCLKEIDAEFDWFRPMMETVGCRLLGRVAWGTKMRVILGASLSVLDMLSDLYLVYEYFSTPDDLDTYAIVMTAFIGLNIIFQCIVVIVQNHANKTIALREILFVVFCFKPGVDAYRVASGDKQDAQHRFTRELEMQYTRAAEIVFESIPGTILQIYVIVNSGVINRARVFSLVTGSLVTGFMSASMCYDFDTNPVNRKANPDFYGMLKDKQRYLPFSCLTLMGSIMLLLRCFSSSMLLFIGWKYLVGFVCIDFVAMMVFKVIMSDFSYWIPIEGGVENAMISFMLRFTVKFINDFVAIAQLRHPYELGGAYWTFGLVVSVFASLLSTYFYSTVIDRDERHFEDDFLWKVVGSAAGSWVLLFIVFIQSIKEDYISTFFSSKRGADMTMDYFIENESDEIRANVFLCNKRHWEPIRKEVKDWCLSNFEDWWEADAEWLNEAMLAAIPDDFIPEAIMSEIKKQQYLNMLHAGSFSEIAHSESVRGNRKHSVGGLMLSMKGVVSKKEQGGSELTFRRGVGAKVGTSIDNFKKKVKIGGGGVLGSNSGGGGGDYGGEYDRAGSRDYVYAGAGGSKDYGGGRGGEGGSTAYGYGYDGPRSLPLTPMVSGRREINREIKRHKPFVENWGLDKAVQDRNARLNVHKNFIKGDGSRSWRGRSKRRGSGEGLGGGRRSEGGSMNGSFNNGEVDNSPTIQKQGSKGLLGSLGGSFSGSLGALIGSAKIGSVDPMFDYGAEDNAVDSSGIDSMLDSGLIDTISSSEMTPGLPARLLLTKYGLKESPGRSPGRSPGKRGGVRSLGEKKKGEENL</sequence>
<evidence type="ECO:0000256" key="1">
    <source>
        <dbReference type="SAM" id="MobiDB-lite"/>
    </source>
</evidence>
<feature type="region of interest" description="Disordered" evidence="1">
    <location>
        <begin position="1921"/>
        <end position="1972"/>
    </location>
</feature>
<dbReference type="Gene3D" id="3.30.530.20">
    <property type="match status" value="3"/>
</dbReference>
<dbReference type="PANTHER" id="PTHR19308:SF14">
    <property type="entry name" value="START DOMAIN-CONTAINING PROTEIN"/>
    <property type="match status" value="1"/>
</dbReference>
<reference evidence="4" key="1">
    <citation type="journal article" date="2023" name="Commun. Biol.">
        <title>Genome analysis of Parmales, the sister group of diatoms, reveals the evolutionary specialization of diatoms from phago-mixotrophs to photoautotrophs.</title>
        <authorList>
            <person name="Ban H."/>
            <person name="Sato S."/>
            <person name="Yoshikawa S."/>
            <person name="Yamada K."/>
            <person name="Nakamura Y."/>
            <person name="Ichinomiya M."/>
            <person name="Sato N."/>
            <person name="Blanc-Mathieu R."/>
            <person name="Endo H."/>
            <person name="Kuwata A."/>
            <person name="Ogata H."/>
        </authorList>
    </citation>
    <scope>NUCLEOTIDE SEQUENCE [LARGE SCALE GENOMIC DNA]</scope>
    <source>
        <strain evidence="4">NIES 3700</strain>
    </source>
</reference>
<proteinExistence type="predicted"/>
<keyword evidence="4" id="KW-1185">Reference proteome</keyword>
<comment type="caution">
    <text evidence="3">The sequence shown here is derived from an EMBL/GenBank/DDBJ whole genome shotgun (WGS) entry which is preliminary data.</text>
</comment>
<keyword evidence="2" id="KW-0472">Membrane</keyword>
<dbReference type="Proteomes" id="UP001165122">
    <property type="component" value="Unassembled WGS sequence"/>
</dbReference>
<feature type="transmembrane region" description="Helical" evidence="2">
    <location>
        <begin position="1447"/>
        <end position="1466"/>
    </location>
</feature>
<dbReference type="EMBL" id="BRXW01000432">
    <property type="protein sequence ID" value="GMH54204.1"/>
    <property type="molecule type" value="Genomic_DNA"/>
</dbReference>
<dbReference type="InterPro" id="IPR023393">
    <property type="entry name" value="START-like_dom_sf"/>
</dbReference>
<feature type="transmembrane region" description="Helical" evidence="2">
    <location>
        <begin position="1623"/>
        <end position="1643"/>
    </location>
</feature>
<evidence type="ECO:0000313" key="4">
    <source>
        <dbReference type="Proteomes" id="UP001165122"/>
    </source>
</evidence>
<dbReference type="SUPFAM" id="SSF55961">
    <property type="entry name" value="Bet v1-like"/>
    <property type="match status" value="3"/>
</dbReference>
<dbReference type="OrthoDB" id="10374945at2759"/>
<dbReference type="InterPro" id="IPR051213">
    <property type="entry name" value="START_lipid_transfer"/>
</dbReference>
<evidence type="ECO:0000256" key="2">
    <source>
        <dbReference type="SAM" id="Phobius"/>
    </source>
</evidence>
<feature type="transmembrane region" description="Helical" evidence="2">
    <location>
        <begin position="1522"/>
        <end position="1541"/>
    </location>
</feature>
<evidence type="ECO:0000313" key="3">
    <source>
        <dbReference type="EMBL" id="GMH54204.1"/>
    </source>
</evidence>
<feature type="transmembrane region" description="Helical" evidence="2">
    <location>
        <begin position="1491"/>
        <end position="1510"/>
    </location>
</feature>
<feature type="compositionally biased region" description="Basic and acidic residues" evidence="1">
    <location>
        <begin position="2069"/>
        <end position="2079"/>
    </location>
</feature>
<keyword evidence="2" id="KW-1133">Transmembrane helix</keyword>
<feature type="transmembrane region" description="Helical" evidence="2">
    <location>
        <begin position="1588"/>
        <end position="1611"/>
    </location>
</feature>
<dbReference type="PANTHER" id="PTHR19308">
    <property type="entry name" value="PHOSPHATIDYLCHOLINE TRANSFER PROTEIN"/>
    <property type="match status" value="1"/>
</dbReference>
<accession>A0A9W6ZPG7</accession>